<feature type="region of interest" description="Disordered" evidence="1">
    <location>
        <begin position="236"/>
        <end position="295"/>
    </location>
</feature>
<comment type="caution">
    <text evidence="2">The sequence shown here is derived from an EMBL/GenBank/DDBJ whole genome shotgun (WGS) entry which is preliminary data.</text>
</comment>
<organism evidence="2 3">
    <name type="scientific">Metarhizium rileyi (strain RCEF 4871)</name>
    <name type="common">Nomuraea rileyi</name>
    <dbReference type="NCBI Taxonomy" id="1649241"/>
    <lineage>
        <taxon>Eukaryota</taxon>
        <taxon>Fungi</taxon>
        <taxon>Dikarya</taxon>
        <taxon>Ascomycota</taxon>
        <taxon>Pezizomycotina</taxon>
        <taxon>Sordariomycetes</taxon>
        <taxon>Hypocreomycetidae</taxon>
        <taxon>Hypocreales</taxon>
        <taxon>Clavicipitaceae</taxon>
        <taxon>Metarhizium</taxon>
    </lineage>
</organism>
<protein>
    <submittedName>
        <fullName evidence="2">Alpha/gamma-adaptin-binding protein p34</fullName>
    </submittedName>
</protein>
<dbReference type="OMA" id="EALMMRM"/>
<dbReference type="PANTHER" id="PTHR28043:SF1">
    <property type="entry name" value="INCREASED RECOMBINATION CENTERS PROTEIN 6"/>
    <property type="match status" value="1"/>
</dbReference>
<dbReference type="PANTHER" id="PTHR28043">
    <property type="entry name" value="INCREASED RECOMBINATION CENTERS PROTEIN 6"/>
    <property type="match status" value="1"/>
</dbReference>
<proteinExistence type="predicted"/>
<dbReference type="STRING" id="1081105.A0A167D128"/>
<dbReference type="Proteomes" id="UP000243498">
    <property type="component" value="Unassembled WGS sequence"/>
</dbReference>
<dbReference type="InterPro" id="IPR034627">
    <property type="entry name" value="Irc6"/>
</dbReference>
<dbReference type="Pfam" id="PF10199">
    <property type="entry name" value="Adaptin_binding"/>
    <property type="match status" value="1"/>
</dbReference>
<feature type="compositionally biased region" description="Low complexity" evidence="1">
    <location>
        <begin position="241"/>
        <end position="255"/>
    </location>
</feature>
<accession>A0A167D128</accession>
<keyword evidence="3" id="KW-1185">Reference proteome</keyword>
<dbReference type="Gene3D" id="3.40.50.11960">
    <property type="match status" value="1"/>
</dbReference>
<name>A0A167D128_METRR</name>
<dbReference type="EMBL" id="AZHC01000015">
    <property type="protein sequence ID" value="OAA41816.1"/>
    <property type="molecule type" value="Genomic_DNA"/>
</dbReference>
<dbReference type="AlphaFoldDB" id="A0A167D128"/>
<evidence type="ECO:0000256" key="1">
    <source>
        <dbReference type="SAM" id="MobiDB-lite"/>
    </source>
</evidence>
<dbReference type="OrthoDB" id="10261384at2759"/>
<dbReference type="GO" id="GO:0016192">
    <property type="term" value="P:vesicle-mediated transport"/>
    <property type="evidence" value="ECO:0007669"/>
    <property type="project" value="InterPro"/>
</dbReference>
<evidence type="ECO:0000313" key="2">
    <source>
        <dbReference type="EMBL" id="OAA41816.1"/>
    </source>
</evidence>
<evidence type="ECO:0000313" key="3">
    <source>
        <dbReference type="Proteomes" id="UP000243498"/>
    </source>
</evidence>
<dbReference type="GO" id="GO:0030674">
    <property type="term" value="F:protein-macromolecule adaptor activity"/>
    <property type="evidence" value="ECO:0007669"/>
    <property type="project" value="TreeGrafter"/>
</dbReference>
<gene>
    <name evidence="2" type="ORF">NOR_05324</name>
</gene>
<sequence length="309" mass="33073">MDVAHPRRILAVSLDTQAEQLSRVIRDLTGSEVGLPRELAGTTCELVLRTRYYTAAVPVWLDLVVSPSEWSASFLSDEAGEVLAVLGGLVVVFALPATEEGADGVRDLLRHVGRVVDEGLGAWEWDGVRLAVGVGDARDAGDAEEWDELCAEAGLEFVQVGGGHVGLNDFGEKVGIPRVREALESNDWAQAPSDFGHFEGVPDDGDDEHLGAENLEFGFDPADFETLKKAIWEARPEEEPPATAGPAATSSGDAACDGSVQGGLGDEDVDRVEKMMRKLQAARDAGEGLPEAQRKRMAARAVEEVMKEL</sequence>
<reference evidence="2 3" key="1">
    <citation type="journal article" date="2016" name="Genome Biol. Evol.">
        <title>Divergent and convergent evolution of fungal pathogenicity.</title>
        <authorList>
            <person name="Shang Y."/>
            <person name="Xiao G."/>
            <person name="Zheng P."/>
            <person name="Cen K."/>
            <person name="Zhan S."/>
            <person name="Wang C."/>
        </authorList>
    </citation>
    <scope>NUCLEOTIDE SEQUENCE [LARGE SCALE GENOMIC DNA]</scope>
    <source>
        <strain evidence="2 3">RCEF 4871</strain>
    </source>
</reference>